<comment type="pathway">
    <text evidence="1">Siderophore biosynthesis.</text>
</comment>
<dbReference type="GO" id="GO:0016881">
    <property type="term" value="F:acid-amino acid ligase activity"/>
    <property type="evidence" value="ECO:0007669"/>
    <property type="project" value="UniProtKB-ARBA"/>
</dbReference>
<name>A0A941AQD2_9BACI</name>
<dbReference type="GO" id="GO:0019290">
    <property type="term" value="P:siderophore biosynthetic process"/>
    <property type="evidence" value="ECO:0007669"/>
    <property type="project" value="InterPro"/>
</dbReference>
<dbReference type="InterPro" id="IPR022770">
    <property type="entry name" value="IucA/IucC-like_C"/>
</dbReference>
<comment type="similarity">
    <text evidence="2">Belongs to the IucA/IucC family.</text>
</comment>
<evidence type="ECO:0000313" key="5">
    <source>
        <dbReference type="EMBL" id="MBP3952661.1"/>
    </source>
</evidence>
<sequence>MDQSAKQIAQNATFQSFVNSYIREIDGGVWSQTEQWMNENRTSILLTGDQMLELELPHQSIKVAIEVKYQSLVGRQLFGVLLKYCRDSQEWYKEDYLPFLITLIQELHLMSKLTCDNEYASHYDELILRLIESFQTMTNYIEKRMNNFVAPPFNELRFIAAEQSLHFGHWLHPTPKSRQGMAQWQHSSFAPELEGSFQLHYFQVNRKLIKESSILQESASEIIKNSVSNWKCSSSISDDSCIIPIHPLQTQWLLQQDYVRKAMEEGIIVNLGAHGPNYTATSSLRTVYNAEEAYMYKFSIPVKLTNSLRVTQRHELEAGIVMASLISKISFLENYPSFHIIDDPAYITVDLPNQEESGFEVIVRSNTFPKGKDRGISLIAAIVQDPMPNRSSHLAQVITELAYEECRSIEKVSIDWFKQYWSCAIEPLIRLYDEYGIALEAHQQNSVLDISKGYPEGYYYRDNQGYYLSNYYSKKLRAIEPSLAKTPELFYDDCLIQERFTYYLFMNQLFSVIYRFGADGLISENKLIHWTINELKLLERQLTGQGKTFVQSILLKEKLAFKANLLTRFHDVDELKAKLEQAVYTEIPNPFTLHNKEEEHEQAISISL</sequence>
<proteinExistence type="inferred from homology"/>
<evidence type="ECO:0000259" key="4">
    <source>
        <dbReference type="Pfam" id="PF06276"/>
    </source>
</evidence>
<dbReference type="EMBL" id="JAGKSQ010000007">
    <property type="protein sequence ID" value="MBP3952661.1"/>
    <property type="molecule type" value="Genomic_DNA"/>
</dbReference>
<dbReference type="RefSeq" id="WP_210598517.1">
    <property type="nucleotide sequence ID" value="NZ_JAGKSQ010000007.1"/>
</dbReference>
<evidence type="ECO:0000259" key="3">
    <source>
        <dbReference type="Pfam" id="PF04183"/>
    </source>
</evidence>
<dbReference type="PANTHER" id="PTHR34384:SF5">
    <property type="entry name" value="L-2,3-DIAMINOPROPANOATE--CITRATE LIGASE"/>
    <property type="match status" value="1"/>
</dbReference>
<feature type="domain" description="Aerobactin siderophore biosynthesis IucA/IucC-like C-terminal" evidence="4">
    <location>
        <begin position="415"/>
        <end position="575"/>
    </location>
</feature>
<comment type="caution">
    <text evidence="5">The sequence shown here is derived from an EMBL/GenBank/DDBJ whole genome shotgun (WGS) entry which is preliminary data.</text>
</comment>
<organism evidence="5 6">
    <name type="scientific">Halalkalibacter suaedae</name>
    <dbReference type="NCBI Taxonomy" id="2822140"/>
    <lineage>
        <taxon>Bacteria</taxon>
        <taxon>Bacillati</taxon>
        <taxon>Bacillota</taxon>
        <taxon>Bacilli</taxon>
        <taxon>Bacillales</taxon>
        <taxon>Bacillaceae</taxon>
        <taxon>Halalkalibacter</taxon>
    </lineage>
</organism>
<reference evidence="5" key="1">
    <citation type="submission" date="2021-03" db="EMBL/GenBank/DDBJ databases">
        <title>Bacillus suaedae sp. nov., isolated from Suaeda aralocaspica.</title>
        <authorList>
            <person name="Lei R.F.R."/>
        </authorList>
    </citation>
    <scope>NUCLEOTIDE SEQUENCE</scope>
    <source>
        <strain evidence="5">YZJH907-2</strain>
    </source>
</reference>
<protein>
    <submittedName>
        <fullName evidence="5">Siderophore biosynthesis protein</fullName>
    </submittedName>
</protein>
<dbReference type="AlphaFoldDB" id="A0A941AQD2"/>
<dbReference type="Proteomes" id="UP000678228">
    <property type="component" value="Unassembled WGS sequence"/>
</dbReference>
<gene>
    <name evidence="5" type="ORF">J7W16_16190</name>
</gene>
<dbReference type="InterPro" id="IPR007310">
    <property type="entry name" value="Aerobactin_biosyn_IucA/IucC_N"/>
</dbReference>
<accession>A0A941AQD2</accession>
<evidence type="ECO:0000256" key="1">
    <source>
        <dbReference type="ARBA" id="ARBA00004924"/>
    </source>
</evidence>
<dbReference type="Gene3D" id="1.10.510.40">
    <property type="match status" value="1"/>
</dbReference>
<feature type="domain" description="Aerobactin siderophore biosynthesis IucA/IucC N-terminal" evidence="3">
    <location>
        <begin position="158"/>
        <end position="382"/>
    </location>
</feature>
<dbReference type="InterPro" id="IPR037455">
    <property type="entry name" value="LucA/IucC-like"/>
</dbReference>
<evidence type="ECO:0000313" key="6">
    <source>
        <dbReference type="Proteomes" id="UP000678228"/>
    </source>
</evidence>
<dbReference type="Pfam" id="PF06276">
    <property type="entry name" value="FhuF"/>
    <property type="match status" value="1"/>
</dbReference>
<keyword evidence="6" id="KW-1185">Reference proteome</keyword>
<evidence type="ECO:0000256" key="2">
    <source>
        <dbReference type="ARBA" id="ARBA00007832"/>
    </source>
</evidence>
<dbReference type="PANTHER" id="PTHR34384">
    <property type="entry name" value="L-2,3-DIAMINOPROPANOATE--CITRATE LIGASE"/>
    <property type="match status" value="1"/>
</dbReference>
<dbReference type="Pfam" id="PF04183">
    <property type="entry name" value="IucA_IucC"/>
    <property type="match status" value="1"/>
</dbReference>